<feature type="chain" id="PRO_5002239673" evidence="4">
    <location>
        <begin position="22"/>
        <end position="359"/>
    </location>
</feature>
<dbReference type="InterPro" id="IPR030048">
    <property type="entry name" value="SurE"/>
</dbReference>
<evidence type="ECO:0000313" key="7">
    <source>
        <dbReference type="Proteomes" id="UP000054266"/>
    </source>
</evidence>
<dbReference type="InterPro" id="IPR036523">
    <property type="entry name" value="SurE-like_sf"/>
</dbReference>
<dbReference type="Proteomes" id="UP000054266">
    <property type="component" value="Unassembled WGS sequence"/>
</dbReference>
<keyword evidence="3" id="KW-0378">Hydrolase</keyword>
<evidence type="ECO:0000313" key="6">
    <source>
        <dbReference type="EMBL" id="KIW62371.1"/>
    </source>
</evidence>
<dbReference type="SUPFAM" id="SSF64167">
    <property type="entry name" value="SurE-like"/>
    <property type="match status" value="1"/>
</dbReference>
<dbReference type="PANTHER" id="PTHR30457:SF0">
    <property type="entry name" value="PHOSPHATASE, PUTATIVE (AFU_ORTHOLOGUE AFUA_4G01070)-RELATED"/>
    <property type="match status" value="1"/>
</dbReference>
<keyword evidence="4" id="KW-0732">Signal</keyword>
<evidence type="ECO:0000259" key="5">
    <source>
        <dbReference type="Pfam" id="PF01975"/>
    </source>
</evidence>
<feature type="domain" description="Survival protein SurE-like phosphatase/nucleotidase" evidence="5">
    <location>
        <begin position="24"/>
        <end position="230"/>
    </location>
</feature>
<feature type="signal peptide" evidence="4">
    <location>
        <begin position="1"/>
        <end position="21"/>
    </location>
</feature>
<evidence type="ECO:0000256" key="2">
    <source>
        <dbReference type="ARBA" id="ARBA00022723"/>
    </source>
</evidence>
<reference evidence="6 7" key="1">
    <citation type="submission" date="2015-01" db="EMBL/GenBank/DDBJ databases">
        <title>The Genome Sequence of Capronia semiimmersa CBS27337.</title>
        <authorList>
            <consortium name="The Broad Institute Genomics Platform"/>
            <person name="Cuomo C."/>
            <person name="de Hoog S."/>
            <person name="Gorbushina A."/>
            <person name="Stielow B."/>
            <person name="Teixiera M."/>
            <person name="Abouelleil A."/>
            <person name="Chapman S.B."/>
            <person name="Priest M."/>
            <person name="Young S.K."/>
            <person name="Wortman J."/>
            <person name="Nusbaum C."/>
            <person name="Birren B."/>
        </authorList>
    </citation>
    <scope>NUCLEOTIDE SEQUENCE [LARGE SCALE GENOMIC DNA]</scope>
    <source>
        <strain evidence="6 7">CBS 27337</strain>
    </source>
</reference>
<dbReference type="STRING" id="5601.A0A0D2CBJ6"/>
<organism evidence="6 7">
    <name type="scientific">Phialophora macrospora</name>
    <dbReference type="NCBI Taxonomy" id="1851006"/>
    <lineage>
        <taxon>Eukaryota</taxon>
        <taxon>Fungi</taxon>
        <taxon>Dikarya</taxon>
        <taxon>Ascomycota</taxon>
        <taxon>Pezizomycotina</taxon>
        <taxon>Eurotiomycetes</taxon>
        <taxon>Chaetothyriomycetidae</taxon>
        <taxon>Chaetothyriales</taxon>
        <taxon>Herpotrichiellaceae</taxon>
        <taxon>Phialophora</taxon>
    </lineage>
</organism>
<dbReference type="PANTHER" id="PTHR30457">
    <property type="entry name" value="5'-NUCLEOTIDASE SURE"/>
    <property type="match status" value="1"/>
</dbReference>
<evidence type="ECO:0000256" key="1">
    <source>
        <dbReference type="ARBA" id="ARBA00011062"/>
    </source>
</evidence>
<keyword evidence="2" id="KW-0479">Metal-binding</keyword>
<gene>
    <name evidence="6" type="ORF">PV04_10551</name>
</gene>
<dbReference type="AlphaFoldDB" id="A0A0D2CBJ6"/>
<proteinExistence type="inferred from homology"/>
<sequence>MKLSLLSYLAVTSALSGGSAAVSILMGNDDGFGSAQLREFYRFLKADGHDVVIVAPVDNESGQGGRADYSSSRNLTKASEFDLIPAGAPALGRDPSDPDIWYYNGTPAACTIVALDYVLPLYYDNKTIDLYVGGPNYGTNVGSFLYTLSGTMGGTYAAVGRGLPGIAFSGANSEQRSYTWINATTASGHPDPATIQGRLAADVVGQLVNGTKPGKRLMPVGYGLNVNTPLITSFTNDSCVAPPFIQTRFTGGGFTDSAVYNATTGTFHYGNYLGSGVNRCINGNCALPGETSVVNEGCFATVSVFTVDYDAPLGKDQTDLRVAMEPLVAFQDPTSKMAVKARGILTKKELEDSSPLRHE</sequence>
<keyword evidence="7" id="KW-1185">Reference proteome</keyword>
<dbReference type="HOGENOM" id="CLU_045192_0_0_1"/>
<dbReference type="Gene3D" id="3.40.1210.10">
    <property type="entry name" value="Survival protein SurE-like phosphatase/nucleotidase"/>
    <property type="match status" value="1"/>
</dbReference>
<dbReference type="GO" id="GO:0046872">
    <property type="term" value="F:metal ion binding"/>
    <property type="evidence" value="ECO:0007669"/>
    <property type="project" value="UniProtKB-KW"/>
</dbReference>
<name>A0A0D2CBJ6_9EURO</name>
<dbReference type="Pfam" id="PF01975">
    <property type="entry name" value="SurE"/>
    <property type="match status" value="1"/>
</dbReference>
<dbReference type="GO" id="GO:0008252">
    <property type="term" value="F:nucleotidase activity"/>
    <property type="evidence" value="ECO:0007669"/>
    <property type="project" value="InterPro"/>
</dbReference>
<evidence type="ECO:0000256" key="3">
    <source>
        <dbReference type="ARBA" id="ARBA00022801"/>
    </source>
</evidence>
<protein>
    <submittedName>
        <fullName evidence="6">5'/3'-nucleotidase SurE</fullName>
    </submittedName>
</protein>
<accession>A0A0D2CBJ6</accession>
<dbReference type="EMBL" id="KN846963">
    <property type="protein sequence ID" value="KIW62371.1"/>
    <property type="molecule type" value="Genomic_DNA"/>
</dbReference>
<comment type="similarity">
    <text evidence="1">Belongs to the SurE nucleotidase family.</text>
</comment>
<evidence type="ECO:0000256" key="4">
    <source>
        <dbReference type="SAM" id="SignalP"/>
    </source>
</evidence>
<dbReference type="InterPro" id="IPR002828">
    <property type="entry name" value="SurE-like_Pase/nucleotidase"/>
</dbReference>